<organism evidence="2 3">
    <name type="scientific">Manihot esculenta</name>
    <name type="common">Cassava</name>
    <name type="synonym">Jatropha manihot</name>
    <dbReference type="NCBI Taxonomy" id="3983"/>
    <lineage>
        <taxon>Eukaryota</taxon>
        <taxon>Viridiplantae</taxon>
        <taxon>Streptophyta</taxon>
        <taxon>Embryophyta</taxon>
        <taxon>Tracheophyta</taxon>
        <taxon>Spermatophyta</taxon>
        <taxon>Magnoliopsida</taxon>
        <taxon>eudicotyledons</taxon>
        <taxon>Gunneridae</taxon>
        <taxon>Pentapetalae</taxon>
        <taxon>rosids</taxon>
        <taxon>fabids</taxon>
        <taxon>Malpighiales</taxon>
        <taxon>Euphorbiaceae</taxon>
        <taxon>Crotonoideae</taxon>
        <taxon>Manihoteae</taxon>
        <taxon>Manihot</taxon>
    </lineage>
</organism>
<keyword evidence="1" id="KW-0812">Transmembrane</keyword>
<name>A0A2C9W4V8_MANES</name>
<dbReference type="Proteomes" id="UP000091857">
    <property type="component" value="Chromosome 3"/>
</dbReference>
<feature type="transmembrane region" description="Helical" evidence="1">
    <location>
        <begin position="59"/>
        <end position="78"/>
    </location>
</feature>
<protein>
    <recommendedName>
        <fullName evidence="4">Reverse transcriptase zinc-binding domain-containing protein</fullName>
    </recommendedName>
</protein>
<evidence type="ECO:0000256" key="1">
    <source>
        <dbReference type="SAM" id="Phobius"/>
    </source>
</evidence>
<keyword evidence="3" id="KW-1185">Reference proteome</keyword>
<dbReference type="EMBL" id="CM004389">
    <property type="protein sequence ID" value="OAY54198.1"/>
    <property type="molecule type" value="Genomic_DNA"/>
</dbReference>
<proteinExistence type="predicted"/>
<sequence length="117" mass="13604">MKNVIVDSVCVICGEAEETADQIFMHCLHIQCLCTRVRVGEDGNSFLPMCIRLTLRRDSLLLVSPLLVVLFEIGRVIYCWRRQSMFHLTGILLWQRFMLSNKELNLLLQGYRSVLME</sequence>
<evidence type="ECO:0000313" key="2">
    <source>
        <dbReference type="EMBL" id="OAY54198.1"/>
    </source>
</evidence>
<keyword evidence="1" id="KW-1133">Transmembrane helix</keyword>
<gene>
    <name evidence="2" type="ORF">MANES_03G055816v8</name>
</gene>
<dbReference type="AlphaFoldDB" id="A0A2C9W4V8"/>
<comment type="caution">
    <text evidence="2">The sequence shown here is derived from an EMBL/GenBank/DDBJ whole genome shotgun (WGS) entry which is preliminary data.</text>
</comment>
<accession>A0A2C9W4V8</accession>
<dbReference type="Gramene" id="Manes.03G055816.1.v8.1">
    <property type="protein sequence ID" value="Manes.03G055816.1.v8.1.CDS"/>
    <property type="gene ID" value="Manes.03G055816.v8.1"/>
</dbReference>
<reference evidence="3" key="1">
    <citation type="journal article" date="2016" name="Nat. Biotechnol.">
        <title>Sequencing wild and cultivated cassava and related species reveals extensive interspecific hybridization and genetic diversity.</title>
        <authorList>
            <person name="Bredeson J.V."/>
            <person name="Lyons J.B."/>
            <person name="Prochnik S.E."/>
            <person name="Wu G.A."/>
            <person name="Ha C.M."/>
            <person name="Edsinger-Gonzales E."/>
            <person name="Grimwood J."/>
            <person name="Schmutz J."/>
            <person name="Rabbi I.Y."/>
            <person name="Egesi C."/>
            <person name="Nauluvula P."/>
            <person name="Lebot V."/>
            <person name="Ndunguru J."/>
            <person name="Mkamilo G."/>
            <person name="Bart R.S."/>
            <person name="Setter T.L."/>
            <person name="Gleadow R.M."/>
            <person name="Kulakow P."/>
            <person name="Ferguson M.E."/>
            <person name="Rounsley S."/>
            <person name="Rokhsar D.S."/>
        </authorList>
    </citation>
    <scope>NUCLEOTIDE SEQUENCE [LARGE SCALE GENOMIC DNA]</scope>
    <source>
        <strain evidence="3">cv. AM560-2</strain>
    </source>
</reference>
<evidence type="ECO:0008006" key="4">
    <source>
        <dbReference type="Google" id="ProtNLM"/>
    </source>
</evidence>
<evidence type="ECO:0000313" key="3">
    <source>
        <dbReference type="Proteomes" id="UP000091857"/>
    </source>
</evidence>
<keyword evidence="1" id="KW-0472">Membrane</keyword>